<comment type="caution">
    <text evidence="1">The sequence shown here is derived from an EMBL/GenBank/DDBJ whole genome shotgun (WGS) entry which is preliminary data.</text>
</comment>
<keyword evidence="2" id="KW-1185">Reference proteome</keyword>
<accession>A0AA88RDZ5</accession>
<sequence length="46" mass="5250">MQLLVASQRIYATQFQGSNGSVFLGINSMERSLIENYQKQSLTFLH</sequence>
<organism evidence="1 2">
    <name type="scientific">Escallonia rubra</name>
    <dbReference type="NCBI Taxonomy" id="112253"/>
    <lineage>
        <taxon>Eukaryota</taxon>
        <taxon>Viridiplantae</taxon>
        <taxon>Streptophyta</taxon>
        <taxon>Embryophyta</taxon>
        <taxon>Tracheophyta</taxon>
        <taxon>Spermatophyta</taxon>
        <taxon>Magnoliopsida</taxon>
        <taxon>eudicotyledons</taxon>
        <taxon>Gunneridae</taxon>
        <taxon>Pentapetalae</taxon>
        <taxon>asterids</taxon>
        <taxon>campanulids</taxon>
        <taxon>Escalloniales</taxon>
        <taxon>Escalloniaceae</taxon>
        <taxon>Escallonia</taxon>
    </lineage>
</organism>
<evidence type="ECO:0000313" key="1">
    <source>
        <dbReference type="EMBL" id="KAK2987663.1"/>
    </source>
</evidence>
<protein>
    <submittedName>
        <fullName evidence="1">Uncharacterized protein</fullName>
    </submittedName>
</protein>
<gene>
    <name evidence="1" type="ORF">RJ640_027915</name>
</gene>
<dbReference type="AlphaFoldDB" id="A0AA88RDZ5"/>
<dbReference type="EMBL" id="JAVXUO010000957">
    <property type="protein sequence ID" value="KAK2987663.1"/>
    <property type="molecule type" value="Genomic_DNA"/>
</dbReference>
<evidence type="ECO:0000313" key="2">
    <source>
        <dbReference type="Proteomes" id="UP001187471"/>
    </source>
</evidence>
<reference evidence="1" key="1">
    <citation type="submission" date="2022-12" db="EMBL/GenBank/DDBJ databases">
        <title>Draft genome assemblies for two species of Escallonia (Escalloniales).</title>
        <authorList>
            <person name="Chanderbali A."/>
            <person name="Dervinis C."/>
            <person name="Anghel I."/>
            <person name="Soltis D."/>
            <person name="Soltis P."/>
            <person name="Zapata F."/>
        </authorList>
    </citation>
    <scope>NUCLEOTIDE SEQUENCE</scope>
    <source>
        <strain evidence="1">UCBG92.1500</strain>
        <tissue evidence="1">Leaf</tissue>
    </source>
</reference>
<name>A0AA88RDZ5_9ASTE</name>
<dbReference type="Proteomes" id="UP001187471">
    <property type="component" value="Unassembled WGS sequence"/>
</dbReference>
<proteinExistence type="predicted"/>